<evidence type="ECO:0000256" key="1">
    <source>
        <dbReference type="SAM" id="MobiDB-lite"/>
    </source>
</evidence>
<reference evidence="3" key="1">
    <citation type="submission" date="2011-03" db="EMBL/GenBank/DDBJ databases">
        <title>Draft genome sequence of Brevundimonas diminuta.</title>
        <authorList>
            <person name="Brown P.J.B."/>
            <person name="Buechlein A."/>
            <person name="Hemmerich C."/>
            <person name="Brun Y.V."/>
        </authorList>
    </citation>
    <scope>NUCLEOTIDE SEQUENCE [LARGE SCALE GENOMIC DNA]</scope>
    <source>
        <strain evidence="3">C19</strain>
    </source>
</reference>
<feature type="region of interest" description="Disordered" evidence="1">
    <location>
        <begin position="1"/>
        <end position="20"/>
    </location>
</feature>
<keyword evidence="3" id="KW-1185">Reference proteome</keyword>
<dbReference type="EMBL" id="GL883078">
    <property type="protein sequence ID" value="EGF90977.1"/>
    <property type="molecule type" value="Genomic_DNA"/>
</dbReference>
<accession>F4QNR9</accession>
<dbReference type="Proteomes" id="UP000006512">
    <property type="component" value="Unassembled WGS sequence"/>
</dbReference>
<dbReference type="AlphaFoldDB" id="F4QNR9"/>
<gene>
    <name evidence="2" type="ORF">ABI_23900</name>
</gene>
<evidence type="ECO:0000313" key="3">
    <source>
        <dbReference type="Proteomes" id="UP000006512"/>
    </source>
</evidence>
<name>F4QNR9_9CAUL</name>
<organism evidence="2 3">
    <name type="scientific">Asticcacaulis biprosthecium C19</name>
    <dbReference type="NCBI Taxonomy" id="715226"/>
    <lineage>
        <taxon>Bacteria</taxon>
        <taxon>Pseudomonadati</taxon>
        <taxon>Pseudomonadota</taxon>
        <taxon>Alphaproteobacteria</taxon>
        <taxon>Caulobacterales</taxon>
        <taxon>Caulobacteraceae</taxon>
        <taxon>Asticcacaulis</taxon>
    </lineage>
</organism>
<dbReference type="HOGENOM" id="CLU_3323869_0_0_5"/>
<sequence>MAGNELERQATAGSVSDVEIDTHGKLVGQRRELLIRKP</sequence>
<proteinExistence type="predicted"/>
<evidence type="ECO:0000313" key="2">
    <source>
        <dbReference type="EMBL" id="EGF90977.1"/>
    </source>
</evidence>
<protein>
    <submittedName>
        <fullName evidence="2">Uncharacterized protein</fullName>
    </submittedName>
</protein>